<comment type="caution">
    <text evidence="1">The sequence shown here is derived from an EMBL/GenBank/DDBJ whole genome shotgun (WGS) entry which is preliminary data.</text>
</comment>
<sequence length="310" mass="35560">MKLQEWFPDVKIRNKIMGIDVPLFAAMWWPEATLERHLAITYYTVWLFVWDDHFDGALADPSLPPTAKELSAVHAKALDYTSYHLGLGPMDTEPLAPSRYSRIFAEAGELFRKSMTGTQRRRFLKQIDFYMECSRAHQSFIERLELPTSRSQYWQMRSGDSAYLTYCALNEYMMNVSLPIELIEMDQMQNLWLECMRCIIYVNDLLSLKKEMKASLCSLVPITMTEAECDLPSAVDLLVEGLKTSISIVEETTKSMVAGTLPGTKLHQDMQQYMSGMITPLRGNWDWSLSSARYGMGRFVQQDGSLVIPL</sequence>
<gene>
    <name evidence="1" type="ORF">NQ176_g4094</name>
</gene>
<evidence type="ECO:0000313" key="1">
    <source>
        <dbReference type="EMBL" id="KAJ2977929.1"/>
    </source>
</evidence>
<keyword evidence="2" id="KW-1185">Reference proteome</keyword>
<evidence type="ECO:0000313" key="2">
    <source>
        <dbReference type="Proteomes" id="UP001143910"/>
    </source>
</evidence>
<proteinExistence type="predicted"/>
<name>A0ACC1NG87_9HYPO</name>
<reference evidence="1" key="1">
    <citation type="submission" date="2022-08" db="EMBL/GenBank/DDBJ databases">
        <title>Genome Sequence of Lecanicillium fungicola.</title>
        <authorList>
            <person name="Buettner E."/>
        </authorList>
    </citation>
    <scope>NUCLEOTIDE SEQUENCE</scope>
    <source>
        <strain evidence="1">Babe33</strain>
    </source>
</reference>
<accession>A0ACC1NG87</accession>
<dbReference type="Proteomes" id="UP001143910">
    <property type="component" value="Unassembled WGS sequence"/>
</dbReference>
<protein>
    <submittedName>
        <fullName evidence="1">Uncharacterized protein</fullName>
    </submittedName>
</protein>
<dbReference type="EMBL" id="JANJQO010000424">
    <property type="protein sequence ID" value="KAJ2977929.1"/>
    <property type="molecule type" value="Genomic_DNA"/>
</dbReference>
<organism evidence="1 2">
    <name type="scientific">Zarea fungicola</name>
    <dbReference type="NCBI Taxonomy" id="93591"/>
    <lineage>
        <taxon>Eukaryota</taxon>
        <taxon>Fungi</taxon>
        <taxon>Dikarya</taxon>
        <taxon>Ascomycota</taxon>
        <taxon>Pezizomycotina</taxon>
        <taxon>Sordariomycetes</taxon>
        <taxon>Hypocreomycetidae</taxon>
        <taxon>Hypocreales</taxon>
        <taxon>Cordycipitaceae</taxon>
        <taxon>Zarea</taxon>
    </lineage>
</organism>